<reference evidence="2" key="1">
    <citation type="submission" date="2025-05" db="UniProtKB">
        <authorList>
            <consortium name="Ensembl"/>
        </authorList>
    </citation>
    <scope>IDENTIFICATION</scope>
</reference>
<evidence type="ECO:0000256" key="1">
    <source>
        <dbReference type="SAM" id="MobiDB-lite"/>
    </source>
</evidence>
<evidence type="ECO:0000313" key="3">
    <source>
        <dbReference type="Proteomes" id="UP000694428"/>
    </source>
</evidence>
<dbReference type="Proteomes" id="UP000694428">
    <property type="component" value="Unplaced"/>
</dbReference>
<dbReference type="AlphaFoldDB" id="A0A8C9FLC0"/>
<proteinExistence type="predicted"/>
<dbReference type="Ensembl" id="ENSPSTT00000018600.1">
    <property type="protein sequence ID" value="ENSPSTP00000017743.1"/>
    <property type="gene ID" value="ENSPSTG00000012705.1"/>
</dbReference>
<accession>A0A8C9FLC0</accession>
<sequence length="94" mass="10591">MKRSFEQVENSTSGLSRFGLKRADVLGHKAPEPTPRRTEITLGKPQEPGLRRADAPASKIPEMPQRRAEPNCHLLQGADMLCCWGLRFWYVCAV</sequence>
<evidence type="ECO:0000313" key="2">
    <source>
        <dbReference type="Ensembl" id="ENSPSTP00000017743.1"/>
    </source>
</evidence>
<organism evidence="2 3">
    <name type="scientific">Pavo cristatus</name>
    <name type="common">Indian peafowl</name>
    <name type="synonym">Blue peafowl</name>
    <dbReference type="NCBI Taxonomy" id="9049"/>
    <lineage>
        <taxon>Eukaryota</taxon>
        <taxon>Metazoa</taxon>
        <taxon>Chordata</taxon>
        <taxon>Craniata</taxon>
        <taxon>Vertebrata</taxon>
        <taxon>Euteleostomi</taxon>
        <taxon>Archelosauria</taxon>
        <taxon>Archosauria</taxon>
        <taxon>Dinosauria</taxon>
        <taxon>Saurischia</taxon>
        <taxon>Theropoda</taxon>
        <taxon>Coelurosauria</taxon>
        <taxon>Aves</taxon>
        <taxon>Neognathae</taxon>
        <taxon>Galloanserae</taxon>
        <taxon>Galliformes</taxon>
        <taxon>Phasianidae</taxon>
        <taxon>Phasianinae</taxon>
        <taxon>Pavo</taxon>
    </lineage>
</organism>
<keyword evidence="3" id="KW-1185">Reference proteome</keyword>
<feature type="compositionally biased region" description="Basic and acidic residues" evidence="1">
    <location>
        <begin position="21"/>
        <end position="39"/>
    </location>
</feature>
<feature type="region of interest" description="Disordered" evidence="1">
    <location>
        <begin position="1"/>
        <end position="66"/>
    </location>
</feature>
<protein>
    <submittedName>
        <fullName evidence="2">Uncharacterized protein</fullName>
    </submittedName>
</protein>
<dbReference type="Ensembl" id="ENSPSTT00000003297.1">
    <property type="protein sequence ID" value="ENSPSTP00000003143.1"/>
    <property type="gene ID" value="ENSPSTG00000002302.1"/>
</dbReference>
<name>A0A8C9FLC0_PAVCR</name>